<dbReference type="GO" id="GO:0000156">
    <property type="term" value="F:phosphorelay response regulator activity"/>
    <property type="evidence" value="ECO:0007669"/>
    <property type="project" value="TreeGrafter"/>
</dbReference>
<dbReference type="SUPFAM" id="SSF46894">
    <property type="entry name" value="C-terminal effector domain of the bipartite response regulators"/>
    <property type="match status" value="1"/>
</dbReference>
<accession>R9L4M4</accession>
<dbReference type="InterPro" id="IPR011006">
    <property type="entry name" value="CheY-like_superfamily"/>
</dbReference>
<dbReference type="Gene3D" id="6.10.250.690">
    <property type="match status" value="1"/>
</dbReference>
<reference evidence="6 7" key="1">
    <citation type="submission" date="2013-04" db="EMBL/GenBank/DDBJ databases">
        <title>The Genome Sequence of Enterorhabdus caecimuris B7.</title>
        <authorList>
            <consortium name="The Broad Institute Genomics Platform"/>
            <consortium name="The Broad Institute Genome Sequencing Center for Infectious Disease"/>
            <person name="Earl A."/>
            <person name="Xavier R."/>
            <person name="Elson C."/>
            <person name="Duck W."/>
            <person name="Walker B."/>
            <person name="Young S."/>
            <person name="Zeng Q."/>
            <person name="Gargeya S."/>
            <person name="Fitzgerald M."/>
            <person name="Haas B."/>
            <person name="Abouelleil A."/>
            <person name="Allen A.W."/>
            <person name="Alvarado L."/>
            <person name="Arachchi H.M."/>
            <person name="Berlin A.M."/>
            <person name="Chapman S.B."/>
            <person name="Gainer-Dewar J."/>
            <person name="Goldberg J."/>
            <person name="Griggs A."/>
            <person name="Gujja S."/>
            <person name="Hansen M."/>
            <person name="Howarth C."/>
            <person name="Imamovic A."/>
            <person name="Ireland A."/>
            <person name="Larimer J."/>
            <person name="McCowan C."/>
            <person name="Murphy C."/>
            <person name="Pearson M."/>
            <person name="Poon T.W."/>
            <person name="Priest M."/>
            <person name="Roberts A."/>
            <person name="Saif S."/>
            <person name="Shea T."/>
            <person name="Sisk P."/>
            <person name="Sykes S."/>
            <person name="Wortman J."/>
            <person name="Nusbaum C."/>
            <person name="Birren B."/>
        </authorList>
    </citation>
    <scope>NUCLEOTIDE SEQUENCE [LARGE SCALE GENOMIC DNA]</scope>
    <source>
        <strain evidence="6 7">B7</strain>
    </source>
</reference>
<dbReference type="Gene3D" id="1.10.10.10">
    <property type="entry name" value="Winged helix-like DNA-binding domain superfamily/Winged helix DNA-binding domain"/>
    <property type="match status" value="1"/>
</dbReference>
<dbReference type="PROSITE" id="PS51755">
    <property type="entry name" value="OMPR_PHOB"/>
    <property type="match status" value="1"/>
</dbReference>
<sequence>MAGARILVVEDDAAINRVVCSYLGKVGATCTAAFSGTEGLMHLGGGGPFDLVITDLMLPGASGEEVVADARGRGVPALVLSARATVADRVGLLRIGADDYLVKPFDLEELAARCEAVLRRNGAFSADADADGGRGGAAGASVLRIGAWELDEAARSFTAAGMPVRLTRTEFEIVRTLMAAPRQVHTKRALSAAAAGDVAALEDKTVATHIGNIRAKLRGTGTEDCIETVWGVGFRLREL</sequence>
<dbReference type="GO" id="GO:0006355">
    <property type="term" value="P:regulation of DNA-templated transcription"/>
    <property type="evidence" value="ECO:0007669"/>
    <property type="project" value="InterPro"/>
</dbReference>
<dbReference type="InterPro" id="IPR036388">
    <property type="entry name" value="WH-like_DNA-bd_sf"/>
</dbReference>
<dbReference type="PANTHER" id="PTHR48111">
    <property type="entry name" value="REGULATOR OF RPOS"/>
    <property type="match status" value="1"/>
</dbReference>
<dbReference type="InterPro" id="IPR001867">
    <property type="entry name" value="OmpR/PhoB-type_DNA-bd"/>
</dbReference>
<proteinExistence type="predicted"/>
<dbReference type="SMART" id="SM00448">
    <property type="entry name" value="REC"/>
    <property type="match status" value="1"/>
</dbReference>
<dbReference type="InterPro" id="IPR016032">
    <property type="entry name" value="Sig_transdc_resp-reg_C-effctor"/>
</dbReference>
<dbReference type="Gene3D" id="3.40.50.2300">
    <property type="match status" value="1"/>
</dbReference>
<evidence type="ECO:0000313" key="6">
    <source>
        <dbReference type="EMBL" id="EOS53769.1"/>
    </source>
</evidence>
<dbReference type="GO" id="GO:0000976">
    <property type="term" value="F:transcription cis-regulatory region binding"/>
    <property type="evidence" value="ECO:0007669"/>
    <property type="project" value="TreeGrafter"/>
</dbReference>
<dbReference type="eggNOG" id="COG0745">
    <property type="taxonomic scope" value="Bacteria"/>
</dbReference>
<evidence type="ECO:0000256" key="2">
    <source>
        <dbReference type="PROSITE-ProRule" id="PRU00169"/>
    </source>
</evidence>
<dbReference type="HOGENOM" id="CLU_000445_30_3_11"/>
<evidence type="ECO:0000256" key="3">
    <source>
        <dbReference type="PROSITE-ProRule" id="PRU01091"/>
    </source>
</evidence>
<dbReference type="SMART" id="SM00862">
    <property type="entry name" value="Trans_reg_C"/>
    <property type="match status" value="1"/>
</dbReference>
<dbReference type="Pfam" id="PF00486">
    <property type="entry name" value="Trans_reg_C"/>
    <property type="match status" value="1"/>
</dbReference>
<dbReference type="PROSITE" id="PS50110">
    <property type="entry name" value="RESPONSE_REGULATORY"/>
    <property type="match status" value="1"/>
</dbReference>
<dbReference type="GO" id="GO:0032993">
    <property type="term" value="C:protein-DNA complex"/>
    <property type="evidence" value="ECO:0007669"/>
    <property type="project" value="TreeGrafter"/>
</dbReference>
<protein>
    <recommendedName>
        <fullName evidence="8">Two-component system, OmpR family, response regulator</fullName>
    </recommendedName>
</protein>
<dbReference type="Pfam" id="PF00072">
    <property type="entry name" value="Response_reg"/>
    <property type="match status" value="1"/>
</dbReference>
<evidence type="ECO:0000259" key="4">
    <source>
        <dbReference type="PROSITE" id="PS50110"/>
    </source>
</evidence>
<feature type="DNA-binding region" description="OmpR/PhoB-type" evidence="3">
    <location>
        <begin position="140"/>
        <end position="238"/>
    </location>
</feature>
<feature type="domain" description="OmpR/PhoB-type" evidence="5">
    <location>
        <begin position="140"/>
        <end position="238"/>
    </location>
</feature>
<dbReference type="Proteomes" id="UP000014204">
    <property type="component" value="Unassembled WGS sequence"/>
</dbReference>
<keyword evidence="1 3" id="KW-0238">DNA-binding</keyword>
<dbReference type="AlphaFoldDB" id="R9L4M4"/>
<dbReference type="InterPro" id="IPR039420">
    <property type="entry name" value="WalR-like"/>
</dbReference>
<dbReference type="GO" id="GO:0005829">
    <property type="term" value="C:cytosol"/>
    <property type="evidence" value="ECO:0007669"/>
    <property type="project" value="TreeGrafter"/>
</dbReference>
<dbReference type="EMBL" id="ASSY01000001">
    <property type="protein sequence ID" value="EOS53769.1"/>
    <property type="molecule type" value="Genomic_DNA"/>
</dbReference>
<evidence type="ECO:0008006" key="8">
    <source>
        <dbReference type="Google" id="ProtNLM"/>
    </source>
</evidence>
<organism evidence="6 7">
    <name type="scientific">Adlercreutzia caecimuris B7</name>
    <dbReference type="NCBI Taxonomy" id="1235794"/>
    <lineage>
        <taxon>Bacteria</taxon>
        <taxon>Bacillati</taxon>
        <taxon>Actinomycetota</taxon>
        <taxon>Coriobacteriia</taxon>
        <taxon>Eggerthellales</taxon>
        <taxon>Eggerthellaceae</taxon>
        <taxon>Adlercreutzia</taxon>
    </lineage>
</organism>
<keyword evidence="7" id="KW-1185">Reference proteome</keyword>
<evidence type="ECO:0000313" key="7">
    <source>
        <dbReference type="Proteomes" id="UP000014204"/>
    </source>
</evidence>
<dbReference type="PANTHER" id="PTHR48111:SF2">
    <property type="entry name" value="RESPONSE REGULATOR SAER"/>
    <property type="match status" value="1"/>
</dbReference>
<feature type="domain" description="Response regulatory" evidence="4">
    <location>
        <begin position="5"/>
        <end position="118"/>
    </location>
</feature>
<dbReference type="STRING" id="1235794.C811_00073"/>
<keyword evidence="2" id="KW-0597">Phosphoprotein</keyword>
<dbReference type="CDD" id="cd00383">
    <property type="entry name" value="trans_reg_C"/>
    <property type="match status" value="1"/>
</dbReference>
<gene>
    <name evidence="6" type="ORF">C811_00073</name>
</gene>
<evidence type="ECO:0000256" key="1">
    <source>
        <dbReference type="ARBA" id="ARBA00023125"/>
    </source>
</evidence>
<feature type="modified residue" description="4-aspartylphosphate" evidence="2">
    <location>
        <position position="55"/>
    </location>
</feature>
<evidence type="ECO:0000259" key="5">
    <source>
        <dbReference type="PROSITE" id="PS51755"/>
    </source>
</evidence>
<comment type="caution">
    <text evidence="6">The sequence shown here is derived from an EMBL/GenBank/DDBJ whole genome shotgun (WGS) entry which is preliminary data.</text>
</comment>
<dbReference type="SUPFAM" id="SSF52172">
    <property type="entry name" value="CheY-like"/>
    <property type="match status" value="1"/>
</dbReference>
<dbReference type="InterPro" id="IPR001789">
    <property type="entry name" value="Sig_transdc_resp-reg_receiver"/>
</dbReference>
<name>R9L4M4_9ACTN</name>